<dbReference type="PROSITE" id="PS50176">
    <property type="entry name" value="ARM_REPEAT"/>
    <property type="match status" value="1"/>
</dbReference>
<dbReference type="Proteomes" id="UP001149090">
    <property type="component" value="Unassembled WGS sequence"/>
</dbReference>
<dbReference type="PROSITE" id="PS50178">
    <property type="entry name" value="ZF_FYVE"/>
    <property type="match status" value="1"/>
</dbReference>
<dbReference type="EMBL" id="JAPDFW010000055">
    <property type="protein sequence ID" value="KAJ5078074.1"/>
    <property type="molecule type" value="Genomic_DNA"/>
</dbReference>
<dbReference type="InterPro" id="IPR052113">
    <property type="entry name" value="FYVE-type_Zinc_Finger"/>
</dbReference>
<dbReference type="PANTHER" id="PTHR39490:SF8">
    <property type="entry name" value="ZINC FINGER FYVE DOMAIN-CONTAINING PROTEIN 21"/>
    <property type="match status" value="1"/>
</dbReference>
<dbReference type="SMART" id="SM00064">
    <property type="entry name" value="FYVE"/>
    <property type="match status" value="1"/>
</dbReference>
<evidence type="ECO:0000313" key="8">
    <source>
        <dbReference type="EMBL" id="KAJ5078074.1"/>
    </source>
</evidence>
<keyword evidence="1" id="KW-0479">Metal-binding</keyword>
<feature type="domain" description="FYVE-type" evidence="7">
    <location>
        <begin position="47"/>
        <end position="112"/>
    </location>
</feature>
<evidence type="ECO:0000256" key="4">
    <source>
        <dbReference type="PROSITE-ProRule" id="PRU00091"/>
    </source>
</evidence>
<dbReference type="OrthoDB" id="660555at2759"/>
<dbReference type="InterPro" id="IPR013083">
    <property type="entry name" value="Znf_RING/FYVE/PHD"/>
</dbReference>
<organism evidence="8 9">
    <name type="scientific">Anaeramoeba ignava</name>
    <name type="common">Anaerobic marine amoeba</name>
    <dbReference type="NCBI Taxonomy" id="1746090"/>
    <lineage>
        <taxon>Eukaryota</taxon>
        <taxon>Metamonada</taxon>
        <taxon>Anaeramoebidae</taxon>
        <taxon>Anaeramoeba</taxon>
    </lineage>
</organism>
<keyword evidence="2 4" id="KW-0863">Zinc-finger</keyword>
<dbReference type="InterPro" id="IPR016024">
    <property type="entry name" value="ARM-type_fold"/>
</dbReference>
<keyword evidence="9" id="KW-1185">Reference proteome</keyword>
<evidence type="ECO:0000256" key="5">
    <source>
        <dbReference type="PROSITE-ProRule" id="PRU00259"/>
    </source>
</evidence>
<gene>
    <name evidence="8" type="ORF">M0811_05332</name>
</gene>
<feature type="compositionally biased region" description="Polar residues" evidence="6">
    <location>
        <begin position="454"/>
        <end position="473"/>
    </location>
</feature>
<evidence type="ECO:0000256" key="3">
    <source>
        <dbReference type="ARBA" id="ARBA00022833"/>
    </source>
</evidence>
<name>A0A9Q0RGT4_ANAIG</name>
<reference evidence="8" key="1">
    <citation type="submission" date="2022-10" db="EMBL/GenBank/DDBJ databases">
        <title>Novel sulphate-reducing endosymbionts in the free-living metamonad Anaeramoeba.</title>
        <authorList>
            <person name="Jerlstrom-Hultqvist J."/>
            <person name="Cepicka I."/>
            <person name="Gallot-Lavallee L."/>
            <person name="Salas-Leiva D."/>
            <person name="Curtis B.A."/>
            <person name="Zahonova K."/>
            <person name="Pipaliya S."/>
            <person name="Dacks J."/>
            <person name="Roger A.J."/>
        </authorList>
    </citation>
    <scope>NUCLEOTIDE SEQUENCE</scope>
    <source>
        <strain evidence="8">BMAN</strain>
    </source>
</reference>
<dbReference type="InterPro" id="IPR000225">
    <property type="entry name" value="Armadillo"/>
</dbReference>
<dbReference type="Gene3D" id="3.30.40.10">
    <property type="entry name" value="Zinc/RING finger domain, C3HC4 (zinc finger)"/>
    <property type="match status" value="1"/>
</dbReference>
<dbReference type="AlphaFoldDB" id="A0A9Q0RGT4"/>
<evidence type="ECO:0000256" key="2">
    <source>
        <dbReference type="ARBA" id="ARBA00022771"/>
    </source>
</evidence>
<dbReference type="InterPro" id="IPR011011">
    <property type="entry name" value="Znf_FYVE_PHD"/>
</dbReference>
<evidence type="ECO:0000256" key="6">
    <source>
        <dbReference type="SAM" id="MobiDB-lite"/>
    </source>
</evidence>
<evidence type="ECO:0000313" key="9">
    <source>
        <dbReference type="Proteomes" id="UP001149090"/>
    </source>
</evidence>
<feature type="repeat" description="ARM" evidence="5">
    <location>
        <begin position="282"/>
        <end position="326"/>
    </location>
</feature>
<feature type="region of interest" description="Disordered" evidence="6">
    <location>
        <begin position="438"/>
        <end position="473"/>
    </location>
</feature>
<dbReference type="InterPro" id="IPR011989">
    <property type="entry name" value="ARM-like"/>
</dbReference>
<accession>A0A9Q0RGT4</accession>
<keyword evidence="3" id="KW-0862">Zinc</keyword>
<evidence type="ECO:0000259" key="7">
    <source>
        <dbReference type="PROSITE" id="PS50178"/>
    </source>
</evidence>
<dbReference type="PANTHER" id="PTHR39490">
    <property type="entry name" value="ARRESTIN DOMAIN-CONTAINING PROTEIN D"/>
    <property type="match status" value="1"/>
</dbReference>
<comment type="caution">
    <text evidence="8">The sequence shown here is derived from an EMBL/GenBank/DDBJ whole genome shotgun (WGS) entry which is preliminary data.</text>
</comment>
<dbReference type="Pfam" id="PF01363">
    <property type="entry name" value="FYVE"/>
    <property type="match status" value="1"/>
</dbReference>
<dbReference type="SUPFAM" id="SSF48371">
    <property type="entry name" value="ARM repeat"/>
    <property type="match status" value="1"/>
</dbReference>
<sequence>MNTPINTSELASHLDDKFFLHIKKFGRFGTMNPPIPTVAPKASWLPDKYVSKCVMCQAGFTATKRRHHCRYCGFLICNGCASKHFEFQLSNEKNIEQTKSLRVCDACYSLLSPKLQQPVLSGLKSFSIRNHFSNDLDYRVANQQFFASRYFVKLLAFDSGDNPQYIHKLALRALIKLSSLNQESIGSVEELYFFLVKKAFDSESSIRPLAMELLANLISEDYALNRKNLENLEFEQQVVGLPTLILSEPELNTREIAARLFYNYVSFCDFSNKNIKKLFDSENISSLIKILQNKENGKVVFALALGSLLHLSQDENLQREVVNNQGIQMLSFLFSEENTNSSITLIHFATQLISKLSKDVRNLDDLLKQNFNFIPDLLNAVEVPQILLHVVNFINNIVSYNPHAFDSFKDLDQKINEIYSKSTDQKLKSKIEQLLPKISKNSPQQNQQNQQNQIKTNNLRSSFNSQNKSNNLK</sequence>
<dbReference type="InterPro" id="IPR000306">
    <property type="entry name" value="Znf_FYVE"/>
</dbReference>
<proteinExistence type="predicted"/>
<dbReference type="SUPFAM" id="SSF57903">
    <property type="entry name" value="FYVE/PHD zinc finger"/>
    <property type="match status" value="1"/>
</dbReference>
<protein>
    <submittedName>
        <fullName evidence="8">Pleckstrin</fullName>
    </submittedName>
</protein>
<dbReference type="InterPro" id="IPR017455">
    <property type="entry name" value="Znf_FYVE-rel"/>
</dbReference>
<feature type="compositionally biased region" description="Low complexity" evidence="6">
    <location>
        <begin position="444"/>
        <end position="453"/>
    </location>
</feature>
<dbReference type="Gene3D" id="1.25.10.10">
    <property type="entry name" value="Leucine-rich Repeat Variant"/>
    <property type="match status" value="1"/>
</dbReference>
<evidence type="ECO:0000256" key="1">
    <source>
        <dbReference type="ARBA" id="ARBA00022723"/>
    </source>
</evidence>
<dbReference type="GO" id="GO:0008270">
    <property type="term" value="F:zinc ion binding"/>
    <property type="evidence" value="ECO:0007669"/>
    <property type="project" value="UniProtKB-KW"/>
</dbReference>